<organism evidence="15">
    <name type="scientific">Lepeophtheirus salmonis</name>
    <name type="common">Salmon louse</name>
    <name type="synonym">Caligus salmonis</name>
    <dbReference type="NCBI Taxonomy" id="72036"/>
    <lineage>
        <taxon>Eukaryota</taxon>
        <taxon>Metazoa</taxon>
        <taxon>Ecdysozoa</taxon>
        <taxon>Arthropoda</taxon>
        <taxon>Crustacea</taxon>
        <taxon>Multicrustacea</taxon>
        <taxon>Hexanauplia</taxon>
        <taxon>Copepoda</taxon>
        <taxon>Siphonostomatoida</taxon>
        <taxon>Caligidae</taxon>
        <taxon>Lepeophtheirus</taxon>
    </lineage>
</organism>
<keyword evidence="7" id="KW-0735">Signal-anchor</keyword>
<keyword evidence="8 14" id="KW-1133">Transmembrane helix</keyword>
<evidence type="ECO:0000256" key="2">
    <source>
        <dbReference type="ARBA" id="ARBA00004274"/>
    </source>
</evidence>
<dbReference type="EMBL" id="HACA01005347">
    <property type="protein sequence ID" value="CDW22708.1"/>
    <property type="molecule type" value="Transcribed_RNA"/>
</dbReference>
<name>A0A0K2T9M3_LEPSM</name>
<keyword evidence="4" id="KW-1003">Cell membrane</keyword>
<evidence type="ECO:0000256" key="5">
    <source>
        <dbReference type="ARBA" id="ARBA00022490"/>
    </source>
</evidence>
<dbReference type="GeneID" id="121114319"/>
<evidence type="ECO:0000256" key="6">
    <source>
        <dbReference type="ARBA" id="ARBA00022692"/>
    </source>
</evidence>
<evidence type="ECO:0000256" key="7">
    <source>
        <dbReference type="ARBA" id="ARBA00022968"/>
    </source>
</evidence>
<evidence type="ECO:0000256" key="12">
    <source>
        <dbReference type="ARBA" id="ARBA00023212"/>
    </source>
</evidence>
<keyword evidence="11" id="KW-0325">Glycoprotein</keyword>
<reference evidence="15" key="1">
    <citation type="submission" date="2014-05" db="EMBL/GenBank/DDBJ databases">
        <authorList>
            <person name="Chronopoulou M."/>
        </authorList>
    </citation>
    <scope>NUCLEOTIDE SEQUENCE</scope>
    <source>
        <tissue evidence="15">Whole organism</tissue>
    </source>
</reference>
<evidence type="ECO:0000256" key="1">
    <source>
        <dbReference type="ARBA" id="ARBA00004245"/>
    </source>
</evidence>
<dbReference type="GO" id="GO:0016012">
    <property type="term" value="C:sarcoglycan complex"/>
    <property type="evidence" value="ECO:0007669"/>
    <property type="project" value="InterPro"/>
</dbReference>
<evidence type="ECO:0000313" key="15">
    <source>
        <dbReference type="EMBL" id="CDW22708.1"/>
    </source>
</evidence>
<evidence type="ECO:0000256" key="8">
    <source>
        <dbReference type="ARBA" id="ARBA00022989"/>
    </source>
</evidence>
<keyword evidence="5" id="KW-0963">Cytoplasm</keyword>
<protein>
    <submittedName>
        <fullName evidence="15">Sarcoglycan delta [Apis mellifera]</fullName>
    </submittedName>
</protein>
<dbReference type="Pfam" id="PF04790">
    <property type="entry name" value="Sarcoglycan_1"/>
    <property type="match status" value="1"/>
</dbReference>
<evidence type="ECO:0000256" key="14">
    <source>
        <dbReference type="SAM" id="Phobius"/>
    </source>
</evidence>
<evidence type="ECO:0000256" key="13">
    <source>
        <dbReference type="SAM" id="MobiDB-lite"/>
    </source>
</evidence>
<sequence>MPSLNSRKFFAISFLVILSLILLLNSFLVLWILSAGGFFSYGSGGLLKSLDFWTSGDLFALKSIIANQISSNGQSLVFQSTDEILLKVPGSTSSHDNQYISITKNGIDIRSSSLKLSDPEGNVIFQTSSDSTRISSRNIEASGEGGLDLSGKLQTQKVYSGPGNELGLSSRTDRVLIQGPKGVHARSFSGNFSFISYDDIILQTKNRGKILFESGSLYFSSLKPQNHSSSNSGSNASHHRKYSSRKKQGNSSGFKGSSSYQLCSCRDGKLFVAHPRKSCVADYHICSH</sequence>
<feature type="region of interest" description="Disordered" evidence="13">
    <location>
        <begin position="223"/>
        <end position="257"/>
    </location>
</feature>
<dbReference type="InterPro" id="IPR006875">
    <property type="entry name" value="Sarcoglycan"/>
</dbReference>
<dbReference type="GO" id="GO:0005856">
    <property type="term" value="C:cytoskeleton"/>
    <property type="evidence" value="ECO:0007669"/>
    <property type="project" value="UniProtKB-SubCell"/>
</dbReference>
<evidence type="ECO:0000256" key="11">
    <source>
        <dbReference type="ARBA" id="ARBA00023180"/>
    </source>
</evidence>
<evidence type="ECO:0000256" key="9">
    <source>
        <dbReference type="ARBA" id="ARBA00023136"/>
    </source>
</evidence>
<comment type="subcellular location">
    <subcellularLocation>
        <location evidence="2">Cell membrane</location>
        <location evidence="2">Sarcolemma</location>
        <topology evidence="2">Single-pass type II membrane protein</topology>
    </subcellularLocation>
    <subcellularLocation>
        <location evidence="1">Cytoplasm</location>
        <location evidence="1">Cytoskeleton</location>
    </subcellularLocation>
</comment>
<dbReference type="OrthoDB" id="8881719at2759"/>
<keyword evidence="6 14" id="KW-0812">Transmembrane</keyword>
<keyword evidence="10" id="KW-1015">Disulfide bond</keyword>
<dbReference type="PANTHER" id="PTHR12939">
    <property type="entry name" value="SARCOGLYCAN"/>
    <property type="match status" value="1"/>
</dbReference>
<proteinExistence type="inferred from homology"/>
<dbReference type="GO" id="GO:0042383">
    <property type="term" value="C:sarcolemma"/>
    <property type="evidence" value="ECO:0007669"/>
    <property type="project" value="UniProtKB-SubCell"/>
</dbReference>
<dbReference type="RefSeq" id="XP_040564178.1">
    <property type="nucleotide sequence ID" value="XM_040708244.2"/>
</dbReference>
<evidence type="ECO:0000256" key="4">
    <source>
        <dbReference type="ARBA" id="ARBA00022475"/>
    </source>
</evidence>
<feature type="transmembrane region" description="Helical" evidence="14">
    <location>
        <begin position="9"/>
        <end position="33"/>
    </location>
</feature>
<accession>A0A0K2T9M3</accession>
<evidence type="ECO:0000256" key="3">
    <source>
        <dbReference type="ARBA" id="ARBA00007574"/>
    </source>
</evidence>
<gene>
    <name evidence="15" type="primary">Scgdelta</name>
</gene>
<evidence type="ECO:0000256" key="10">
    <source>
        <dbReference type="ARBA" id="ARBA00023157"/>
    </source>
</evidence>
<keyword evidence="12" id="KW-0206">Cytoskeleton</keyword>
<comment type="similarity">
    <text evidence="3">Belongs to the sarcoglycan beta/delta/gamma/zeta family.</text>
</comment>
<dbReference type="AlphaFoldDB" id="A0A0K2T9M3"/>
<feature type="compositionally biased region" description="Low complexity" evidence="13">
    <location>
        <begin position="226"/>
        <end position="236"/>
    </location>
</feature>
<dbReference type="GO" id="GO:0060047">
    <property type="term" value="P:heart contraction"/>
    <property type="evidence" value="ECO:0007669"/>
    <property type="project" value="TreeGrafter"/>
</dbReference>
<dbReference type="PANTHER" id="PTHR12939:SF10">
    <property type="entry name" value="EG:4F1.1 PROTEIN"/>
    <property type="match status" value="1"/>
</dbReference>
<keyword evidence="9 14" id="KW-0472">Membrane</keyword>
<feature type="compositionally biased region" description="Basic residues" evidence="13">
    <location>
        <begin position="237"/>
        <end position="248"/>
    </location>
</feature>
<dbReference type="InterPro" id="IPR039972">
    <property type="entry name" value="Sarcoglycan_gamma/delta/zeta"/>
</dbReference>